<dbReference type="GO" id="GO:0005886">
    <property type="term" value="C:plasma membrane"/>
    <property type="evidence" value="ECO:0007669"/>
    <property type="project" value="UniProtKB-SubCell"/>
</dbReference>
<sequence length="352" mass="38939">MTPTTPAILDALSEGVVLLYDGHIQYKNRIADELLLDAAATDLAKLFGNDIAKQITTHLNTSPSEPYEFRAPSPCVAGDVLLLRILPFDDGHLISIQDYTRLHHLEQMKTDFVGNVSHELRTPLTVILGYLENFTHTPDIPPVWQRGMKLMQEQAVRMNELINDLLMLSRLESDESKPELMVDMPRLLMQVFDNAQASNQSGHVIDIHLDTAKNIIGIESYLYSAILNLVTNAIKYTPAGGEIDIIWEEVGDTAHLSVIDDGIGISHEHLSRLTERFYRVDSGRSRATGGTGLGLAIVKHVLNKHDARLEIESKEGAGSTFRIIFPSAKLIDGKFTRLSATTDTVLPTPSLG</sequence>
<evidence type="ECO:0000256" key="10">
    <source>
        <dbReference type="ARBA" id="ARBA00022777"/>
    </source>
</evidence>
<protein>
    <recommendedName>
        <fullName evidence="3">histidine kinase</fullName>
        <ecNumber evidence="3">2.7.13.3</ecNumber>
    </recommendedName>
</protein>
<evidence type="ECO:0000256" key="4">
    <source>
        <dbReference type="ARBA" id="ARBA00022448"/>
    </source>
</evidence>
<comment type="caution">
    <text evidence="16">The sequence shown here is derived from an EMBL/GenBank/DDBJ whole genome shotgun (WGS) entry which is preliminary data.</text>
</comment>
<dbReference type="InterPro" id="IPR014310">
    <property type="entry name" value="Sig_transdc_His_kinase_PhoR"/>
</dbReference>
<evidence type="ECO:0000256" key="2">
    <source>
        <dbReference type="ARBA" id="ARBA00004236"/>
    </source>
</evidence>
<keyword evidence="14" id="KW-0472">Membrane</keyword>
<evidence type="ECO:0000256" key="11">
    <source>
        <dbReference type="ARBA" id="ARBA00022840"/>
    </source>
</evidence>
<dbReference type="OrthoDB" id="9813151at2"/>
<evidence type="ECO:0000256" key="5">
    <source>
        <dbReference type="ARBA" id="ARBA00022475"/>
    </source>
</evidence>
<evidence type="ECO:0000256" key="7">
    <source>
        <dbReference type="ARBA" id="ARBA00022679"/>
    </source>
</evidence>
<dbReference type="InterPro" id="IPR005467">
    <property type="entry name" value="His_kinase_dom"/>
</dbReference>
<dbReference type="InterPro" id="IPR036890">
    <property type="entry name" value="HATPase_C_sf"/>
</dbReference>
<dbReference type="GO" id="GO:0016036">
    <property type="term" value="P:cellular response to phosphate starvation"/>
    <property type="evidence" value="ECO:0007669"/>
    <property type="project" value="TreeGrafter"/>
</dbReference>
<dbReference type="Pfam" id="PF00512">
    <property type="entry name" value="HisKA"/>
    <property type="match status" value="1"/>
</dbReference>
<dbReference type="STRING" id="470453.B0680_05270"/>
<keyword evidence="11" id="KW-0067">ATP-binding</keyword>
<evidence type="ECO:0000256" key="6">
    <source>
        <dbReference type="ARBA" id="ARBA00022553"/>
    </source>
</evidence>
<dbReference type="SMART" id="SM00388">
    <property type="entry name" value="HisKA"/>
    <property type="match status" value="1"/>
</dbReference>
<dbReference type="GO" id="GO:0000155">
    <property type="term" value="F:phosphorelay sensor kinase activity"/>
    <property type="evidence" value="ECO:0007669"/>
    <property type="project" value="InterPro"/>
</dbReference>
<evidence type="ECO:0000256" key="3">
    <source>
        <dbReference type="ARBA" id="ARBA00012438"/>
    </source>
</evidence>
<dbReference type="InterPro" id="IPR003661">
    <property type="entry name" value="HisK_dim/P_dom"/>
</dbReference>
<dbReference type="SUPFAM" id="SSF55874">
    <property type="entry name" value="ATPase domain of HSP90 chaperone/DNA topoisomerase II/histidine kinase"/>
    <property type="match status" value="1"/>
</dbReference>
<dbReference type="GO" id="GO:0005524">
    <property type="term" value="F:ATP binding"/>
    <property type="evidence" value="ECO:0007669"/>
    <property type="project" value="UniProtKB-KW"/>
</dbReference>
<dbReference type="SUPFAM" id="SSF47384">
    <property type="entry name" value="Homodimeric domain of signal transducing histidine kinase"/>
    <property type="match status" value="1"/>
</dbReference>
<dbReference type="GO" id="GO:0004721">
    <property type="term" value="F:phosphoprotein phosphatase activity"/>
    <property type="evidence" value="ECO:0007669"/>
    <property type="project" value="TreeGrafter"/>
</dbReference>
<dbReference type="NCBIfam" id="TIGR02966">
    <property type="entry name" value="phoR_proteo"/>
    <property type="match status" value="1"/>
</dbReference>
<dbReference type="PROSITE" id="PS50109">
    <property type="entry name" value="HIS_KIN"/>
    <property type="match status" value="1"/>
</dbReference>
<evidence type="ECO:0000313" key="16">
    <source>
        <dbReference type="EMBL" id="OOS24193.1"/>
    </source>
</evidence>
<organism evidence="16 17">
    <name type="scientific">Moraxella pluranimalium</name>
    <dbReference type="NCBI Taxonomy" id="470453"/>
    <lineage>
        <taxon>Bacteria</taxon>
        <taxon>Pseudomonadati</taxon>
        <taxon>Pseudomonadota</taxon>
        <taxon>Gammaproteobacteria</taxon>
        <taxon>Moraxellales</taxon>
        <taxon>Moraxellaceae</taxon>
        <taxon>Moraxella</taxon>
    </lineage>
</organism>
<keyword evidence="4" id="KW-0813">Transport</keyword>
<dbReference type="Gene3D" id="1.10.287.130">
    <property type="match status" value="1"/>
</dbReference>
<keyword evidence="12" id="KW-1133">Transmembrane helix</keyword>
<keyword evidence="10 16" id="KW-0418">Kinase</keyword>
<dbReference type="Pfam" id="PF02518">
    <property type="entry name" value="HATPase_c"/>
    <property type="match status" value="1"/>
</dbReference>
<keyword evidence="6" id="KW-0597">Phosphoprotein</keyword>
<dbReference type="RefSeq" id="WP_078254050.1">
    <property type="nucleotide sequence ID" value="NZ_MUYU01000012.1"/>
</dbReference>
<evidence type="ECO:0000256" key="14">
    <source>
        <dbReference type="ARBA" id="ARBA00023136"/>
    </source>
</evidence>
<dbReference type="Proteomes" id="UP000189800">
    <property type="component" value="Unassembled WGS sequence"/>
</dbReference>
<keyword evidence="8" id="KW-0812">Transmembrane</keyword>
<evidence type="ECO:0000256" key="12">
    <source>
        <dbReference type="ARBA" id="ARBA00022989"/>
    </source>
</evidence>
<dbReference type="AlphaFoldDB" id="A0A1T0CPF6"/>
<proteinExistence type="predicted"/>
<keyword evidence="9" id="KW-0547">Nucleotide-binding</keyword>
<dbReference type="PANTHER" id="PTHR45453">
    <property type="entry name" value="PHOSPHATE REGULON SENSOR PROTEIN PHOR"/>
    <property type="match status" value="1"/>
</dbReference>
<evidence type="ECO:0000259" key="15">
    <source>
        <dbReference type="PROSITE" id="PS50109"/>
    </source>
</evidence>
<comment type="catalytic activity">
    <reaction evidence="1">
        <text>ATP + protein L-histidine = ADP + protein N-phospho-L-histidine.</text>
        <dbReference type="EC" id="2.7.13.3"/>
    </reaction>
</comment>
<comment type="subcellular location">
    <subcellularLocation>
        <location evidence="2">Cell membrane</location>
    </subcellularLocation>
</comment>
<dbReference type="InterPro" id="IPR004358">
    <property type="entry name" value="Sig_transdc_His_kin-like_C"/>
</dbReference>
<keyword evidence="7" id="KW-0808">Transferase</keyword>
<dbReference type="EMBL" id="MUYU01000012">
    <property type="protein sequence ID" value="OOS24193.1"/>
    <property type="molecule type" value="Genomic_DNA"/>
</dbReference>
<dbReference type="InterPro" id="IPR050351">
    <property type="entry name" value="BphY/WalK/GraS-like"/>
</dbReference>
<accession>A0A1T0CPF6</accession>
<dbReference type="CDD" id="cd00082">
    <property type="entry name" value="HisKA"/>
    <property type="match status" value="1"/>
</dbReference>
<dbReference type="InterPro" id="IPR003594">
    <property type="entry name" value="HATPase_dom"/>
</dbReference>
<reference evidence="16 17" key="1">
    <citation type="submission" date="2017-02" db="EMBL/GenBank/DDBJ databases">
        <title>Draft genome sequence of Moraxella pluranimalium CCUG 54913T type strain.</title>
        <authorList>
            <person name="Salva-Serra F."/>
            <person name="Engstrom-Jakobsson H."/>
            <person name="Thorell K."/>
            <person name="Jaen-Luchoro D."/>
            <person name="Gonzales-Siles L."/>
            <person name="Karlsson R."/>
            <person name="Yazdan S."/>
            <person name="Boulund F."/>
            <person name="Johnning A."/>
            <person name="Engstrand L."/>
            <person name="Kristiansson E."/>
            <person name="Moore E."/>
        </authorList>
    </citation>
    <scope>NUCLEOTIDE SEQUENCE [LARGE SCALE GENOMIC DNA]</scope>
    <source>
        <strain evidence="16 17">CCUG 54913</strain>
    </source>
</reference>
<evidence type="ECO:0000313" key="17">
    <source>
        <dbReference type="Proteomes" id="UP000189800"/>
    </source>
</evidence>
<gene>
    <name evidence="16" type="ORF">B0680_05270</name>
</gene>
<dbReference type="FunFam" id="1.10.287.130:FF:000001">
    <property type="entry name" value="Two-component sensor histidine kinase"/>
    <property type="match status" value="1"/>
</dbReference>
<evidence type="ECO:0000256" key="13">
    <source>
        <dbReference type="ARBA" id="ARBA00023012"/>
    </source>
</evidence>
<dbReference type="InterPro" id="IPR036097">
    <property type="entry name" value="HisK_dim/P_sf"/>
</dbReference>
<dbReference type="PANTHER" id="PTHR45453:SF1">
    <property type="entry name" value="PHOSPHATE REGULON SENSOR PROTEIN PHOR"/>
    <property type="match status" value="1"/>
</dbReference>
<name>A0A1T0CPF6_9GAMM</name>
<dbReference type="FunFam" id="3.30.565.10:FF:000006">
    <property type="entry name" value="Sensor histidine kinase WalK"/>
    <property type="match status" value="1"/>
</dbReference>
<dbReference type="PRINTS" id="PR00344">
    <property type="entry name" value="BCTRLSENSOR"/>
</dbReference>
<keyword evidence="5" id="KW-1003">Cell membrane</keyword>
<keyword evidence="13" id="KW-0902">Two-component regulatory system</keyword>
<keyword evidence="17" id="KW-1185">Reference proteome</keyword>
<dbReference type="SMART" id="SM00387">
    <property type="entry name" value="HATPase_c"/>
    <property type="match status" value="1"/>
</dbReference>
<feature type="domain" description="Histidine kinase" evidence="15">
    <location>
        <begin position="115"/>
        <end position="329"/>
    </location>
</feature>
<evidence type="ECO:0000256" key="1">
    <source>
        <dbReference type="ARBA" id="ARBA00000085"/>
    </source>
</evidence>
<dbReference type="Gene3D" id="3.30.565.10">
    <property type="entry name" value="Histidine kinase-like ATPase, C-terminal domain"/>
    <property type="match status" value="1"/>
</dbReference>
<evidence type="ECO:0000256" key="8">
    <source>
        <dbReference type="ARBA" id="ARBA00022692"/>
    </source>
</evidence>
<evidence type="ECO:0000256" key="9">
    <source>
        <dbReference type="ARBA" id="ARBA00022741"/>
    </source>
</evidence>
<dbReference type="EC" id="2.7.13.3" evidence="3"/>